<name>C5KG40_PERM5</name>
<dbReference type="InParanoid" id="C5KG40"/>
<dbReference type="OrthoDB" id="60033at2759"/>
<sequence length="405" mass="44982">SDTQKVVIAPIEKMVNIVKQLADDPLRKPETEVDEKESKSSDDGSASEESGNNERLTTRRTTRRLAKTGSEDKHMETTLLESTILRIGSLLRVGFGQAGAQIICNNMSQDSGNSSGLNMMLPGRRVEGVYAYCDIRQFDDTAKCLLEETVSAAASRRISSASIRPLTANTPRPTPGNVSMPRKISVVRLKEINNEREKAKKELTERALLGCIKIIAEIRRAGDLKAYAKHPKLIPKFGLSYQVDVGIALHSGWSVEGAIGSEMKIDATYIGFNVSVARSLLKALPLYGCSLLLTESVVENLGNKTRDRCRLIDEVRLQAVARLRYYDNAKERLKWSEDVRPLLPEIAVGLFLTRRLRNPAWVDLGYEALQVASIVCAKERDLDVGLVEDLRRIYSKSLGWEHSAV</sequence>
<dbReference type="SUPFAM" id="SSF55073">
    <property type="entry name" value="Nucleotide cyclase"/>
    <property type="match status" value="1"/>
</dbReference>
<feature type="region of interest" description="Disordered" evidence="2">
    <location>
        <begin position="21"/>
        <end position="74"/>
    </location>
</feature>
<dbReference type="Proteomes" id="UP000007800">
    <property type="component" value="Unassembled WGS sequence"/>
</dbReference>
<gene>
    <name evidence="3" type="ORF">Pmar_PMAR014239</name>
</gene>
<protein>
    <recommendedName>
        <fullName evidence="5">Guanylate cyclase domain-containing protein</fullName>
    </recommendedName>
</protein>
<keyword evidence="4" id="KW-1185">Reference proteome</keyword>
<feature type="non-terminal residue" evidence="3">
    <location>
        <position position="405"/>
    </location>
</feature>
<evidence type="ECO:0000256" key="2">
    <source>
        <dbReference type="SAM" id="MobiDB-lite"/>
    </source>
</evidence>
<dbReference type="RefSeq" id="XP_002784757.1">
    <property type="nucleotide sequence ID" value="XM_002784711.1"/>
</dbReference>
<dbReference type="PANTHER" id="PTHR43336">
    <property type="entry name" value="OXYGEN SENSOR HISTIDINE KINASE RESPONSE REGULATOR DEVS/DOSS"/>
    <property type="match status" value="1"/>
</dbReference>
<dbReference type="PANTHER" id="PTHR43336:SF3">
    <property type="entry name" value="GUANYLATE CYCLASE DOMAIN-CONTAINING PROTEIN"/>
    <property type="match status" value="1"/>
</dbReference>
<dbReference type="GeneID" id="9063637"/>
<feature type="coiled-coil region" evidence="1">
    <location>
        <begin position="182"/>
        <end position="209"/>
    </location>
</feature>
<dbReference type="EMBL" id="GG672904">
    <property type="protein sequence ID" value="EER16553.1"/>
    <property type="molecule type" value="Genomic_DNA"/>
</dbReference>
<dbReference type="AlphaFoldDB" id="C5KG40"/>
<feature type="non-terminal residue" evidence="3">
    <location>
        <position position="1"/>
    </location>
</feature>
<evidence type="ECO:0000313" key="3">
    <source>
        <dbReference type="EMBL" id="EER16553.1"/>
    </source>
</evidence>
<evidence type="ECO:0000313" key="4">
    <source>
        <dbReference type="Proteomes" id="UP000007800"/>
    </source>
</evidence>
<feature type="compositionally biased region" description="Basic and acidic residues" evidence="2">
    <location>
        <begin position="21"/>
        <end position="42"/>
    </location>
</feature>
<proteinExistence type="predicted"/>
<evidence type="ECO:0000256" key="1">
    <source>
        <dbReference type="SAM" id="Coils"/>
    </source>
</evidence>
<dbReference type="Gene3D" id="3.30.70.1230">
    <property type="entry name" value="Nucleotide cyclase"/>
    <property type="match status" value="1"/>
</dbReference>
<evidence type="ECO:0008006" key="5">
    <source>
        <dbReference type="Google" id="ProtNLM"/>
    </source>
</evidence>
<organism evidence="4">
    <name type="scientific">Perkinsus marinus (strain ATCC 50983 / TXsc)</name>
    <dbReference type="NCBI Taxonomy" id="423536"/>
    <lineage>
        <taxon>Eukaryota</taxon>
        <taxon>Sar</taxon>
        <taxon>Alveolata</taxon>
        <taxon>Perkinsozoa</taxon>
        <taxon>Perkinsea</taxon>
        <taxon>Perkinsida</taxon>
        <taxon>Perkinsidae</taxon>
        <taxon>Perkinsus</taxon>
    </lineage>
</organism>
<reference evidence="3 4" key="1">
    <citation type="submission" date="2008-07" db="EMBL/GenBank/DDBJ databases">
        <authorList>
            <person name="El-Sayed N."/>
            <person name="Caler E."/>
            <person name="Inman J."/>
            <person name="Amedeo P."/>
            <person name="Hass B."/>
            <person name="Wortman J."/>
        </authorList>
    </citation>
    <scope>NUCLEOTIDE SEQUENCE [LARGE SCALE GENOMIC DNA]</scope>
    <source>
        <strain evidence="4">ATCC 50983 / TXsc</strain>
    </source>
</reference>
<dbReference type="InterPro" id="IPR029787">
    <property type="entry name" value="Nucleotide_cyclase"/>
</dbReference>
<accession>C5KG40</accession>
<keyword evidence="1" id="KW-0175">Coiled coil</keyword>